<feature type="compositionally biased region" description="Basic residues" evidence="1">
    <location>
        <begin position="108"/>
        <end position="117"/>
    </location>
</feature>
<sequence>MKEKTGLKKEASSTTCSKEEGKDEKKNTGVSKDARSLRRSERLSSASPGISKETVSKQKKKRAKLSKSSAPLISVRGKVERRITRSMSKKRAASKEAEKAKAANLHSRITRSSKRIRQVNLNNQKTQSLKQKIYQAAELKKKFQERKPRFPKTRSQSRKERIQPKVQPVKNVSRKNQKAAQDSTEDTGPEDQSSMPDAIMTAEEEVQPVKQKKKVSERKKTPKKPCNSKSSKSSAKQKKDPKAPKKGIKRTRSKAQPKNSSSKKCKNACDDATKRAIKRRKLDSTTHASECQTFDDYLSELAGEREQLKIAVLIIKTNQKGKNVTFKEDDSSKKNELEREKKRQARASISLLKKNNKIIQKRLNQAIGKNNESDVIMIESSCISKEIKDKLSQSYLPSLSHTETDSDDGNAQSTPVSAMNGKKSNTLTQKSGKFSKEKTPESQAKSVLSCETRPTTSKQSNAVKEGAKPNPVKSTPLAKSKRKGVSKHTDESLKNPDLFSSSKKHSGEEDQDVNMEMMESILSEIISPHGSPRVMNLSPENSDARIFQKHQRLYKAIKEEMKERQELQKKPNKTEIEELEYIKKLTAAFEESNSQYMSVQNKNWAEDEYKRKQLMQQRYPEHNWDLHYLGIK</sequence>
<comment type="caution">
    <text evidence="2">The sequence shown here is derived from an EMBL/GenBank/DDBJ whole genome shotgun (WGS) entry which is preliminary data.</text>
</comment>
<dbReference type="Proteomes" id="UP001295684">
    <property type="component" value="Unassembled WGS sequence"/>
</dbReference>
<feature type="compositionally biased region" description="Basic and acidic residues" evidence="1">
    <location>
        <begin position="325"/>
        <end position="341"/>
    </location>
</feature>
<organism evidence="2 3">
    <name type="scientific">Euplotes crassus</name>
    <dbReference type="NCBI Taxonomy" id="5936"/>
    <lineage>
        <taxon>Eukaryota</taxon>
        <taxon>Sar</taxon>
        <taxon>Alveolata</taxon>
        <taxon>Ciliophora</taxon>
        <taxon>Intramacronucleata</taxon>
        <taxon>Spirotrichea</taxon>
        <taxon>Hypotrichia</taxon>
        <taxon>Euplotida</taxon>
        <taxon>Euplotidae</taxon>
        <taxon>Moneuplotes</taxon>
    </lineage>
</organism>
<feature type="region of interest" description="Disordered" evidence="1">
    <location>
        <begin position="398"/>
        <end position="510"/>
    </location>
</feature>
<feature type="compositionally biased region" description="Basic and acidic residues" evidence="1">
    <location>
        <begin position="1"/>
        <end position="42"/>
    </location>
</feature>
<feature type="region of interest" description="Disordered" evidence="1">
    <location>
        <begin position="1"/>
        <end position="270"/>
    </location>
</feature>
<feature type="compositionally biased region" description="Polar residues" evidence="1">
    <location>
        <begin position="119"/>
        <end position="130"/>
    </location>
</feature>
<proteinExistence type="predicted"/>
<gene>
    <name evidence="2" type="ORF">ECRASSUSDP1_LOCUS472</name>
</gene>
<dbReference type="EMBL" id="CAMPGE010000439">
    <property type="protein sequence ID" value="CAI2359187.1"/>
    <property type="molecule type" value="Genomic_DNA"/>
</dbReference>
<feature type="compositionally biased region" description="Polar residues" evidence="1">
    <location>
        <begin position="452"/>
        <end position="462"/>
    </location>
</feature>
<accession>A0AAD1TZ62</accession>
<name>A0AAD1TZ62_EUPCR</name>
<evidence type="ECO:0000256" key="1">
    <source>
        <dbReference type="SAM" id="MobiDB-lite"/>
    </source>
</evidence>
<feature type="compositionally biased region" description="Polar residues" evidence="1">
    <location>
        <begin position="409"/>
        <end position="432"/>
    </location>
</feature>
<feature type="compositionally biased region" description="Basic residues" evidence="1">
    <location>
        <begin position="244"/>
        <end position="266"/>
    </location>
</feature>
<evidence type="ECO:0000313" key="2">
    <source>
        <dbReference type="EMBL" id="CAI2359187.1"/>
    </source>
</evidence>
<feature type="region of interest" description="Disordered" evidence="1">
    <location>
        <begin position="324"/>
        <end position="344"/>
    </location>
</feature>
<reference evidence="2" key="1">
    <citation type="submission" date="2023-07" db="EMBL/GenBank/DDBJ databases">
        <authorList>
            <consortium name="AG Swart"/>
            <person name="Singh M."/>
            <person name="Singh A."/>
            <person name="Seah K."/>
            <person name="Emmerich C."/>
        </authorList>
    </citation>
    <scope>NUCLEOTIDE SEQUENCE</scope>
    <source>
        <strain evidence="2">DP1</strain>
    </source>
</reference>
<keyword evidence="3" id="KW-1185">Reference proteome</keyword>
<feature type="compositionally biased region" description="Basic and acidic residues" evidence="1">
    <location>
        <begin position="138"/>
        <end position="148"/>
    </location>
</feature>
<protein>
    <submittedName>
        <fullName evidence="2">Uncharacterized protein</fullName>
    </submittedName>
</protein>
<feature type="compositionally biased region" description="Low complexity" evidence="1">
    <location>
        <begin position="224"/>
        <end position="234"/>
    </location>
</feature>
<dbReference type="AlphaFoldDB" id="A0AAD1TZ62"/>
<evidence type="ECO:0000313" key="3">
    <source>
        <dbReference type="Proteomes" id="UP001295684"/>
    </source>
</evidence>
<feature type="compositionally biased region" description="Basic residues" evidence="1">
    <location>
        <begin position="210"/>
        <end position="223"/>
    </location>
</feature>